<feature type="domain" description="DUF2157" evidence="2">
    <location>
        <begin position="16"/>
        <end position="155"/>
    </location>
</feature>
<feature type="transmembrane region" description="Helical" evidence="1">
    <location>
        <begin position="76"/>
        <end position="95"/>
    </location>
</feature>
<keyword evidence="4" id="KW-1185">Reference proteome</keyword>
<dbReference type="EMBL" id="JAAMOW010000005">
    <property type="protein sequence ID" value="NGY05240.1"/>
    <property type="molecule type" value="Genomic_DNA"/>
</dbReference>
<dbReference type="InterPro" id="IPR018677">
    <property type="entry name" value="DUF2157"/>
</dbReference>
<dbReference type="Proteomes" id="UP000472676">
    <property type="component" value="Unassembled WGS sequence"/>
</dbReference>
<reference evidence="3 4" key="1">
    <citation type="journal article" date="2014" name="Int. J. Syst. Evol. Microbiol.">
        <title>Solimonas terrae sp. nov., isolated from soil.</title>
        <authorList>
            <person name="Kim S.J."/>
            <person name="Moon J.Y."/>
            <person name="Weon H.Y."/>
            <person name="Ahn J.H."/>
            <person name="Chen W.M."/>
            <person name="Kwon S.W."/>
        </authorList>
    </citation>
    <scope>NUCLEOTIDE SEQUENCE [LARGE SCALE GENOMIC DNA]</scope>
    <source>
        <strain evidence="3 4">KIS83-12</strain>
    </source>
</reference>
<feature type="transmembrane region" description="Helical" evidence="1">
    <location>
        <begin position="372"/>
        <end position="391"/>
    </location>
</feature>
<dbReference type="Pfam" id="PF09925">
    <property type="entry name" value="DUF2157"/>
    <property type="match status" value="1"/>
</dbReference>
<feature type="transmembrane region" description="Helical" evidence="1">
    <location>
        <begin position="320"/>
        <end position="339"/>
    </location>
</feature>
<feature type="transmembrane region" description="Helical" evidence="1">
    <location>
        <begin position="231"/>
        <end position="249"/>
    </location>
</feature>
<protein>
    <submittedName>
        <fullName evidence="3">DUF2157 domain-containing protein</fullName>
    </submittedName>
</protein>
<keyword evidence="1" id="KW-1133">Transmembrane helix</keyword>
<comment type="caution">
    <text evidence="3">The sequence shown here is derived from an EMBL/GenBank/DDBJ whole genome shotgun (WGS) entry which is preliminary data.</text>
</comment>
<evidence type="ECO:0000313" key="4">
    <source>
        <dbReference type="Proteomes" id="UP000472676"/>
    </source>
</evidence>
<proteinExistence type="predicted"/>
<feature type="transmembrane region" description="Helical" evidence="1">
    <location>
        <begin position="42"/>
        <end position="64"/>
    </location>
</feature>
<evidence type="ECO:0000256" key="1">
    <source>
        <dbReference type="SAM" id="Phobius"/>
    </source>
</evidence>
<evidence type="ECO:0000259" key="2">
    <source>
        <dbReference type="Pfam" id="PF09925"/>
    </source>
</evidence>
<feature type="transmembrane region" description="Helical" evidence="1">
    <location>
        <begin position="345"/>
        <end position="363"/>
    </location>
</feature>
<dbReference type="AlphaFoldDB" id="A0A6M2BSC9"/>
<evidence type="ECO:0000313" key="3">
    <source>
        <dbReference type="EMBL" id="NGY05240.1"/>
    </source>
</evidence>
<feature type="transmembrane region" description="Helical" evidence="1">
    <location>
        <begin position="261"/>
        <end position="280"/>
    </location>
</feature>
<feature type="transmembrane region" description="Helical" evidence="1">
    <location>
        <begin position="135"/>
        <end position="166"/>
    </location>
</feature>
<organism evidence="3 4">
    <name type="scientific">Solimonas terrae</name>
    <dbReference type="NCBI Taxonomy" id="1396819"/>
    <lineage>
        <taxon>Bacteria</taxon>
        <taxon>Pseudomonadati</taxon>
        <taxon>Pseudomonadota</taxon>
        <taxon>Gammaproteobacteria</taxon>
        <taxon>Nevskiales</taxon>
        <taxon>Nevskiaceae</taxon>
        <taxon>Solimonas</taxon>
    </lineage>
</organism>
<feature type="transmembrane region" description="Helical" evidence="1">
    <location>
        <begin position="397"/>
        <end position="418"/>
    </location>
</feature>
<keyword evidence="1" id="KW-0812">Transmembrane</keyword>
<name>A0A6M2BSC9_9GAMM</name>
<feature type="transmembrane region" description="Helical" evidence="1">
    <location>
        <begin position="178"/>
        <end position="195"/>
    </location>
</feature>
<accession>A0A6M2BSC9</accession>
<gene>
    <name evidence="3" type="ORF">G7Y85_10705</name>
</gene>
<dbReference type="RefSeq" id="WP_166256253.1">
    <property type="nucleotide sequence ID" value="NZ_JAAMOW010000005.1"/>
</dbReference>
<keyword evidence="1" id="KW-0472">Membrane</keyword>
<sequence>MSKQVAAWLLSELPELERAGVLDAASAARLRAHYAEAGSDTVAPGLSATLGALLLGLGVILLVAHNWDQWGRALRLLVVALPLAAGQAACAWTLFRHPDSRGWRECSATFAALAFAAALALVSQIFQLGGALDRYLLGCALVGLPLLYALDSSVLAVLIGAALLGWVGAQDERMRQPLLVLLAFATLLPHVVSVWRRAPHSMRSTWLIGWLVPLVFAALSLTMPAMRQFAAFWLSAWALLLIQLDSAIGGEASLIRRPLRAYGELGWALVALAATFPDFWRESWFGQGGATTLWQTGLVAILLLALGLLCTVHALWRRRWLLAALSLPMLVTASTQAGFGAPPASLLALLFNAYVLAIGIALISEGLRAQRLRAVSSGLTLIAVLVLLRFFGSEWSFVLRGVAFVVVGLAFLAANLWLRRKVRS</sequence>
<feature type="transmembrane region" description="Helical" evidence="1">
    <location>
        <begin position="107"/>
        <end position="128"/>
    </location>
</feature>
<feature type="transmembrane region" description="Helical" evidence="1">
    <location>
        <begin position="292"/>
        <end position="313"/>
    </location>
</feature>
<feature type="transmembrane region" description="Helical" evidence="1">
    <location>
        <begin position="207"/>
        <end position="225"/>
    </location>
</feature>